<dbReference type="PANTHER" id="PTHR42852:SF13">
    <property type="entry name" value="PROTEIN DIPZ"/>
    <property type="match status" value="1"/>
</dbReference>
<dbReference type="PROSITE" id="PS51352">
    <property type="entry name" value="THIOREDOXIN_2"/>
    <property type="match status" value="1"/>
</dbReference>
<feature type="chain" id="PRO_5046719684" evidence="1">
    <location>
        <begin position="17"/>
        <end position="454"/>
    </location>
</feature>
<dbReference type="PROSITE" id="PS51257">
    <property type="entry name" value="PROKAR_LIPOPROTEIN"/>
    <property type="match status" value="1"/>
</dbReference>
<sequence>MKCYLTILLFALVSCATPPSSKDSIKISIDVQELPPIGLAISTTDYNLQLVHFDSNKHGEYVIPNMDAAYITLHNGFSERKQIYAELGDNIHLTFDGKSMKESLKITGDRPGITEYLSNQKITPYDRNIYSLQFPEFESALKEKIAENCLLLDSCENTLKNESEKFIKLERARIKYLFAPALLNYPKVHGEEDLEKIRDDYYTTIKNWIEEDKDYLNLTEYQEFISRACATLAFQKKGIPTTYYENILEQMYYLDQNFKQEDVKQGFISLWANEYVQNNGIKQIYELNKFTREKLTDKKLLTRYEQIYDSWVRIAPGNKAIDFHAQDSTGKEFSLKDFKHQYVCLYLWQNVYPCIVEFSHLKKLDSLFKEKNIQLINLSIEPKLDEWKKTIRNQDIQTGKHFFLKNEKEFLKKYHYSSGTIHQFILIAPDGKIVESHLPNASSGKLEKYLTEQL</sequence>
<evidence type="ECO:0000259" key="2">
    <source>
        <dbReference type="PROSITE" id="PS51352"/>
    </source>
</evidence>
<gene>
    <name evidence="3" type="ORF">I6J59_04860</name>
</gene>
<dbReference type="Gene3D" id="3.40.30.10">
    <property type="entry name" value="Glutaredoxin"/>
    <property type="match status" value="1"/>
</dbReference>
<feature type="signal peptide" evidence="1">
    <location>
        <begin position="1"/>
        <end position="16"/>
    </location>
</feature>
<evidence type="ECO:0000256" key="1">
    <source>
        <dbReference type="SAM" id="SignalP"/>
    </source>
</evidence>
<reference evidence="3 4" key="1">
    <citation type="submission" date="2021-02" db="EMBL/GenBank/DDBJ databases">
        <title>FDA dAtabase for Regulatory Grade micrObial Sequences (FDA-ARGOS): Supporting development and validation of Infectious Disease Dx tests.</title>
        <authorList>
            <person name="Carlson P."/>
            <person name="Fischbach M."/>
            <person name="Hastie J."/>
            <person name="Bilen M."/>
            <person name="Cheng A."/>
            <person name="Tallon L."/>
            <person name="Sadzewicz L."/>
            <person name="Zhao X."/>
            <person name="Boylan J."/>
            <person name="Ott S."/>
            <person name="Bowen H."/>
            <person name="Vavikolanu K."/>
            <person name="Mehta A."/>
            <person name="Aluvathingal J."/>
            <person name="Nadendla S."/>
            <person name="Yan Y."/>
            <person name="Sichtig H."/>
        </authorList>
    </citation>
    <scope>NUCLEOTIDE SEQUENCE [LARGE SCALE GENOMIC DNA]</scope>
    <source>
        <strain evidence="3 4">FDAARGOS_1229</strain>
    </source>
</reference>
<keyword evidence="1" id="KW-0732">Signal</keyword>
<dbReference type="InterPro" id="IPR013766">
    <property type="entry name" value="Thioredoxin_domain"/>
</dbReference>
<dbReference type="GeneID" id="93096189"/>
<dbReference type="RefSeq" id="WP_027200313.1">
    <property type="nucleotide sequence ID" value="NZ_CAJKXH010000004.1"/>
</dbReference>
<dbReference type="PANTHER" id="PTHR42852">
    <property type="entry name" value="THIOL:DISULFIDE INTERCHANGE PROTEIN DSBE"/>
    <property type="match status" value="1"/>
</dbReference>
<dbReference type="InterPro" id="IPR000866">
    <property type="entry name" value="AhpC/TSA"/>
</dbReference>
<evidence type="ECO:0000313" key="3">
    <source>
        <dbReference type="EMBL" id="QRO50964.1"/>
    </source>
</evidence>
<dbReference type="InterPro" id="IPR036249">
    <property type="entry name" value="Thioredoxin-like_sf"/>
</dbReference>
<accession>A0ABX7H7V6</accession>
<feature type="domain" description="Thioredoxin" evidence="2">
    <location>
        <begin position="314"/>
        <end position="454"/>
    </location>
</feature>
<dbReference type="Pfam" id="PF00578">
    <property type="entry name" value="AhpC-TSA"/>
    <property type="match status" value="1"/>
</dbReference>
<protein>
    <submittedName>
        <fullName evidence="3">Redoxin domain-containing protein</fullName>
    </submittedName>
</protein>
<organism evidence="3 4">
    <name type="scientific">Butyricimonas virosa</name>
    <dbReference type="NCBI Taxonomy" id="544645"/>
    <lineage>
        <taxon>Bacteria</taxon>
        <taxon>Pseudomonadati</taxon>
        <taxon>Bacteroidota</taxon>
        <taxon>Bacteroidia</taxon>
        <taxon>Bacteroidales</taxon>
        <taxon>Odoribacteraceae</taxon>
        <taxon>Butyricimonas</taxon>
    </lineage>
</organism>
<name>A0ABX7H7V6_9BACT</name>
<dbReference type="InterPro" id="IPR050553">
    <property type="entry name" value="Thioredoxin_ResA/DsbE_sf"/>
</dbReference>
<dbReference type="Proteomes" id="UP000654720">
    <property type="component" value="Chromosome"/>
</dbReference>
<proteinExistence type="predicted"/>
<keyword evidence="4" id="KW-1185">Reference proteome</keyword>
<evidence type="ECO:0000313" key="4">
    <source>
        <dbReference type="Proteomes" id="UP000654720"/>
    </source>
</evidence>
<dbReference type="EMBL" id="CP069450">
    <property type="protein sequence ID" value="QRO50964.1"/>
    <property type="molecule type" value="Genomic_DNA"/>
</dbReference>
<dbReference type="SUPFAM" id="SSF52833">
    <property type="entry name" value="Thioredoxin-like"/>
    <property type="match status" value="1"/>
</dbReference>